<dbReference type="PANTHER" id="PTHR31503">
    <property type="entry name" value="VACUOLAR CALCIUM ION TRANSPORTER"/>
    <property type="match status" value="1"/>
</dbReference>
<keyword evidence="5 8" id="KW-1133">Transmembrane helix</keyword>
<dbReference type="GO" id="GO:0012505">
    <property type="term" value="C:endomembrane system"/>
    <property type="evidence" value="ECO:0007669"/>
    <property type="project" value="UniProtKB-SubCell"/>
</dbReference>
<feature type="transmembrane region" description="Helical" evidence="8">
    <location>
        <begin position="376"/>
        <end position="401"/>
    </location>
</feature>
<feature type="transmembrane region" description="Helical" evidence="8">
    <location>
        <begin position="306"/>
        <end position="326"/>
    </location>
</feature>
<feature type="transmembrane region" description="Helical" evidence="8">
    <location>
        <begin position="213"/>
        <end position="235"/>
    </location>
</feature>
<evidence type="ECO:0000256" key="1">
    <source>
        <dbReference type="ARBA" id="ARBA00004127"/>
    </source>
</evidence>
<dbReference type="EMBL" id="AM920436">
    <property type="protein sequence ID" value="CAP96923.1"/>
    <property type="molecule type" value="Genomic_DNA"/>
</dbReference>
<dbReference type="Pfam" id="PF01699">
    <property type="entry name" value="Na_Ca_ex"/>
    <property type="match status" value="1"/>
</dbReference>
<dbReference type="BioCyc" id="PCHR:PC21G20260-MONOMER"/>
<evidence type="ECO:0000256" key="6">
    <source>
        <dbReference type="ARBA" id="ARBA00023065"/>
    </source>
</evidence>
<dbReference type="GO" id="GO:0005774">
    <property type="term" value="C:vacuolar membrane"/>
    <property type="evidence" value="ECO:0007669"/>
    <property type="project" value="UniProtKB-ARBA"/>
</dbReference>
<dbReference type="InterPro" id="IPR044880">
    <property type="entry name" value="NCX_ion-bd_dom_sf"/>
</dbReference>
<evidence type="ECO:0000256" key="5">
    <source>
        <dbReference type="ARBA" id="ARBA00022989"/>
    </source>
</evidence>
<reference evidence="10 11" key="1">
    <citation type="journal article" date="2008" name="Nat. Biotechnol.">
        <title>Genome sequencing and analysis of the filamentous fungus Penicillium chrysogenum.</title>
        <authorList>
            <person name="van den Berg M.A."/>
            <person name="Albang R."/>
            <person name="Albermann K."/>
            <person name="Badger J.H."/>
            <person name="Daran J.-M."/>
            <person name="Driessen A.J.M."/>
            <person name="Garcia-Estrada C."/>
            <person name="Fedorova N.D."/>
            <person name="Harris D.M."/>
            <person name="Heijne W.H.M."/>
            <person name="Joardar V.S."/>
            <person name="Kiel J.A.K.W."/>
            <person name="Kovalchuk A."/>
            <person name="Martin J.F."/>
            <person name="Nierman W.C."/>
            <person name="Nijland J.G."/>
            <person name="Pronk J.T."/>
            <person name="Roubos J.A."/>
            <person name="van der Klei I.J."/>
            <person name="van Peij N.N.M.E."/>
            <person name="Veenhuis M."/>
            <person name="von Doehren H."/>
            <person name="Wagner C."/>
            <person name="Wortman J.R."/>
            <person name="Bovenberg R.A.L."/>
        </authorList>
    </citation>
    <scope>NUCLEOTIDE SEQUENCE [LARGE SCALE GENOMIC DNA]</scope>
    <source>
        <strain evidence="11">ATCC 28089 / DSM 1075 / NRRL 1951 / Wisconsin 54-1255</strain>
    </source>
</reference>
<dbReference type="OrthoDB" id="4495440at2759"/>
<dbReference type="Gene3D" id="1.20.1420.30">
    <property type="entry name" value="NCX, central ion-binding region"/>
    <property type="match status" value="1"/>
</dbReference>
<feature type="transmembrane region" description="Helical" evidence="8">
    <location>
        <begin position="347"/>
        <end position="370"/>
    </location>
</feature>
<evidence type="ECO:0000256" key="4">
    <source>
        <dbReference type="ARBA" id="ARBA00022692"/>
    </source>
</evidence>
<feature type="transmembrane region" description="Helical" evidence="8">
    <location>
        <begin position="143"/>
        <end position="169"/>
    </location>
</feature>
<organism evidence="10 11">
    <name type="scientific">Penicillium rubens (strain ATCC 28089 / DSM 1075 / NRRL 1951 / Wisconsin 54-1255)</name>
    <name type="common">Penicillium chrysogenum</name>
    <dbReference type="NCBI Taxonomy" id="500485"/>
    <lineage>
        <taxon>Eukaryota</taxon>
        <taxon>Fungi</taxon>
        <taxon>Dikarya</taxon>
        <taxon>Ascomycota</taxon>
        <taxon>Pezizomycotina</taxon>
        <taxon>Eurotiomycetes</taxon>
        <taxon>Eurotiomycetidae</taxon>
        <taxon>Eurotiales</taxon>
        <taxon>Aspergillaceae</taxon>
        <taxon>Penicillium</taxon>
        <taxon>Penicillium chrysogenum species complex</taxon>
    </lineage>
</organism>
<evidence type="ECO:0000256" key="2">
    <source>
        <dbReference type="ARBA" id="ARBA00008170"/>
    </source>
</evidence>
<keyword evidence="11" id="KW-1185">Reference proteome</keyword>
<feature type="transmembrane region" description="Helical" evidence="8">
    <location>
        <begin position="181"/>
        <end position="201"/>
    </location>
</feature>
<dbReference type="HOGENOM" id="CLU_655691_0_0_1"/>
<dbReference type="Proteomes" id="UP000000724">
    <property type="component" value="Contig Pc00c21"/>
</dbReference>
<feature type="domain" description="Sodium/calcium exchanger membrane region" evidence="9">
    <location>
        <begin position="275"/>
        <end position="411"/>
    </location>
</feature>
<dbReference type="GO" id="GO:0006874">
    <property type="term" value="P:intracellular calcium ion homeostasis"/>
    <property type="evidence" value="ECO:0007669"/>
    <property type="project" value="TreeGrafter"/>
</dbReference>
<feature type="transmembrane region" description="Helical" evidence="8">
    <location>
        <begin position="275"/>
        <end position="294"/>
    </location>
</feature>
<comment type="subcellular location">
    <subcellularLocation>
        <location evidence="1">Endomembrane system</location>
        <topology evidence="1">Multi-pass membrane protein</topology>
    </subcellularLocation>
</comment>
<dbReference type="eggNOG" id="KOG1397">
    <property type="taxonomic scope" value="Eukaryota"/>
</dbReference>
<dbReference type="PANTHER" id="PTHR31503:SF22">
    <property type="entry name" value="VACUOLAR CALCIUM ION TRANSPORTER"/>
    <property type="match status" value="1"/>
</dbReference>
<sequence>MEVNFEGNEQRALLGGDLNSSVPWAEDDRWWVRIPAQHTLYYLEVFRTMLYSFWNDKTLALLICVPFALLADPPTWCAKWTFAFNYISLIALESRFISTAEWIWLFSSPTVSTVLTEALPHVFPLMVGITSIIYEEISLVQSFIIGSLITNLLMVSSPGTGLSWLIGGLRFRSQSAPTTSMQSIAALTMLTVFPFIPPTFISPLYKLDPENTALFTLTITETVVMLMIYVMWLWFRYQSHVELFEWENAWDDNSPPGDHRLTGQRALPIPSRLTYIFWLIFILALSIQCSVNLIQTIPKFVQATSMSRLFIGATLLPFTSSLSNFAKTCVIAYDDRMGLVMHLTAETALGVGFFNLPALIIVSICIGHPMLLEFDIFLEVSLFITVFMAAISVQTAVFNYLKGAMNLALYGPPSYPQMT</sequence>
<evidence type="ECO:0000256" key="7">
    <source>
        <dbReference type="ARBA" id="ARBA00023136"/>
    </source>
</evidence>
<dbReference type="InterPro" id="IPR004837">
    <property type="entry name" value="NaCa_Exmemb"/>
</dbReference>
<dbReference type="InterPro" id="IPR004713">
    <property type="entry name" value="CaH_exchang"/>
</dbReference>
<dbReference type="GO" id="GO:0015369">
    <property type="term" value="F:calcium:proton antiporter activity"/>
    <property type="evidence" value="ECO:0007669"/>
    <property type="project" value="TreeGrafter"/>
</dbReference>
<dbReference type="AlphaFoldDB" id="B6HKM1"/>
<evidence type="ECO:0000313" key="10">
    <source>
        <dbReference type="EMBL" id="CAP96923.1"/>
    </source>
</evidence>
<evidence type="ECO:0000256" key="3">
    <source>
        <dbReference type="ARBA" id="ARBA00022448"/>
    </source>
</evidence>
<proteinExistence type="inferred from homology"/>
<name>B6HKM1_PENRW</name>
<dbReference type="OMA" id="FISTAEW"/>
<keyword evidence="4 8" id="KW-0812">Transmembrane</keyword>
<protein>
    <submittedName>
        <fullName evidence="10">Pc21g20260 protein</fullName>
    </submittedName>
</protein>
<accession>B6HKM1</accession>
<evidence type="ECO:0000313" key="11">
    <source>
        <dbReference type="Proteomes" id="UP000000724"/>
    </source>
</evidence>
<comment type="similarity">
    <text evidence="2">Belongs to the Ca(2+):cation antiporter (CaCA) (TC 2.A.19) family.</text>
</comment>
<evidence type="ECO:0000259" key="9">
    <source>
        <dbReference type="Pfam" id="PF01699"/>
    </source>
</evidence>
<gene>
    <name evidence="10" type="ORF">Pc21g20260</name>
    <name evidence="10" type="ORF">PCH_Pc21g20260</name>
</gene>
<keyword evidence="6" id="KW-0406">Ion transport</keyword>
<keyword evidence="7 8" id="KW-0472">Membrane</keyword>
<keyword evidence="3" id="KW-0813">Transport</keyword>
<evidence type="ECO:0000256" key="8">
    <source>
        <dbReference type="SAM" id="Phobius"/>
    </source>
</evidence>
<dbReference type="VEuPathDB" id="FungiDB:PCH_Pc21g20260"/>